<sequence length="49" mass="5728">MDNVLKLFSNSLIGILTNDSKYSLSTLYFIREKRFDINTILDTQLPNNF</sequence>
<organism evidence="1 2">
    <name type="scientific">Dentiscutata erythropus</name>
    <dbReference type="NCBI Taxonomy" id="1348616"/>
    <lineage>
        <taxon>Eukaryota</taxon>
        <taxon>Fungi</taxon>
        <taxon>Fungi incertae sedis</taxon>
        <taxon>Mucoromycota</taxon>
        <taxon>Glomeromycotina</taxon>
        <taxon>Glomeromycetes</taxon>
        <taxon>Diversisporales</taxon>
        <taxon>Gigasporaceae</taxon>
        <taxon>Dentiscutata</taxon>
    </lineage>
</organism>
<name>A0A9N8ZQ15_9GLOM</name>
<dbReference type="Proteomes" id="UP000789405">
    <property type="component" value="Unassembled WGS sequence"/>
</dbReference>
<reference evidence="1" key="1">
    <citation type="submission" date="2021-06" db="EMBL/GenBank/DDBJ databases">
        <authorList>
            <person name="Kallberg Y."/>
            <person name="Tangrot J."/>
            <person name="Rosling A."/>
        </authorList>
    </citation>
    <scope>NUCLEOTIDE SEQUENCE</scope>
    <source>
        <strain evidence="1">MA453B</strain>
    </source>
</reference>
<keyword evidence="2" id="KW-1185">Reference proteome</keyword>
<proteinExistence type="predicted"/>
<evidence type="ECO:0000313" key="2">
    <source>
        <dbReference type="Proteomes" id="UP000789405"/>
    </source>
</evidence>
<protein>
    <submittedName>
        <fullName evidence="1">6627_t:CDS:1</fullName>
    </submittedName>
</protein>
<dbReference type="AlphaFoldDB" id="A0A9N8ZQ15"/>
<accession>A0A9N8ZQ15</accession>
<gene>
    <name evidence="1" type="ORF">DERYTH_LOCUS3013</name>
</gene>
<dbReference type="EMBL" id="CAJVPY010001011">
    <property type="protein sequence ID" value="CAG8503287.1"/>
    <property type="molecule type" value="Genomic_DNA"/>
</dbReference>
<comment type="caution">
    <text evidence="1">The sequence shown here is derived from an EMBL/GenBank/DDBJ whole genome shotgun (WGS) entry which is preliminary data.</text>
</comment>
<evidence type="ECO:0000313" key="1">
    <source>
        <dbReference type="EMBL" id="CAG8503287.1"/>
    </source>
</evidence>